<accession>A0A4V5MXD4</accession>
<keyword evidence="2" id="KW-1185">Reference proteome</keyword>
<organism evidence="1 2">
    <name type="scientific">Actinacidiphila oryziradicis</name>
    <dbReference type="NCBI Taxonomy" id="2571141"/>
    <lineage>
        <taxon>Bacteria</taxon>
        <taxon>Bacillati</taxon>
        <taxon>Actinomycetota</taxon>
        <taxon>Actinomycetes</taxon>
        <taxon>Kitasatosporales</taxon>
        <taxon>Streptomycetaceae</taxon>
        <taxon>Actinacidiphila</taxon>
    </lineage>
</organism>
<protein>
    <submittedName>
        <fullName evidence="1">Helicase</fullName>
    </submittedName>
</protein>
<comment type="caution">
    <text evidence="1">The sequence shown here is derived from an EMBL/GenBank/DDBJ whole genome shotgun (WGS) entry which is preliminary data.</text>
</comment>
<evidence type="ECO:0000313" key="1">
    <source>
        <dbReference type="EMBL" id="TJZ99348.1"/>
    </source>
</evidence>
<keyword evidence="1" id="KW-0347">Helicase</keyword>
<dbReference type="EMBL" id="SUMC01000110">
    <property type="protein sequence ID" value="TJZ99348.1"/>
    <property type="molecule type" value="Genomic_DNA"/>
</dbReference>
<dbReference type="Proteomes" id="UP000305778">
    <property type="component" value="Unassembled WGS sequence"/>
</dbReference>
<keyword evidence="1" id="KW-0067">ATP-binding</keyword>
<sequence length="57" mass="6078">MTAKSPAAVPRAHTETLQDGSHVRLGVFLPNAKSRRAKLTADQLQPLADLGLEWAAA</sequence>
<reference evidence="1 2" key="1">
    <citation type="submission" date="2019-04" db="EMBL/GenBank/DDBJ databases">
        <title>Streptomyces oryziradicis sp. nov., a novel actinomycete isolated from rhizosphere soil of rice (Oryza sativa L.).</title>
        <authorList>
            <person name="Li C."/>
        </authorList>
    </citation>
    <scope>NUCLEOTIDE SEQUENCE [LARGE SCALE GENOMIC DNA]</scope>
    <source>
        <strain evidence="1 2">NEAU-C40</strain>
    </source>
</reference>
<evidence type="ECO:0000313" key="2">
    <source>
        <dbReference type="Proteomes" id="UP000305778"/>
    </source>
</evidence>
<keyword evidence="1" id="KW-0547">Nucleotide-binding</keyword>
<gene>
    <name evidence="1" type="ORF">FCI23_46190</name>
</gene>
<dbReference type="OrthoDB" id="4325184at2"/>
<dbReference type="GO" id="GO:0004386">
    <property type="term" value="F:helicase activity"/>
    <property type="evidence" value="ECO:0007669"/>
    <property type="project" value="UniProtKB-KW"/>
</dbReference>
<keyword evidence="1" id="KW-0378">Hydrolase</keyword>
<proteinExistence type="predicted"/>
<dbReference type="AlphaFoldDB" id="A0A4V5MXD4"/>
<name>A0A4V5MXD4_9ACTN</name>